<dbReference type="AlphaFoldDB" id="W4V1Z7"/>
<protein>
    <submittedName>
        <fullName evidence="1">Uncharacterized protein</fullName>
    </submittedName>
</protein>
<comment type="caution">
    <text evidence="1">The sequence shown here is derived from an EMBL/GenBank/DDBJ whole genome shotgun (WGS) entry which is preliminary data.</text>
</comment>
<evidence type="ECO:0000313" key="2">
    <source>
        <dbReference type="Proteomes" id="UP000019109"/>
    </source>
</evidence>
<evidence type="ECO:0000313" key="1">
    <source>
        <dbReference type="EMBL" id="GAE87475.1"/>
    </source>
</evidence>
<organism evidence="1 2">
    <name type="scientific">Acetivibrio straminisolvens JCM 21531</name>
    <dbReference type="NCBI Taxonomy" id="1294263"/>
    <lineage>
        <taxon>Bacteria</taxon>
        <taxon>Bacillati</taxon>
        <taxon>Bacillota</taxon>
        <taxon>Clostridia</taxon>
        <taxon>Eubacteriales</taxon>
        <taxon>Oscillospiraceae</taxon>
        <taxon>Acetivibrio</taxon>
    </lineage>
</organism>
<proteinExistence type="predicted"/>
<gene>
    <name evidence="1" type="ORF">JCM21531_847</name>
</gene>
<dbReference type="RefSeq" id="WP_038287266.1">
    <property type="nucleotide sequence ID" value="NZ_BAVR01000007.1"/>
</dbReference>
<dbReference type="OrthoDB" id="2084483at2"/>
<sequence length="70" mass="8422">MTNEKKLEIIKSYIDEIKAYEESQDWPINKKQHIRRAREAYISLYKDAESGKLDPDLLHENITSFMYMLQ</sequence>
<dbReference type="Proteomes" id="UP000019109">
    <property type="component" value="Unassembled WGS sequence"/>
</dbReference>
<name>W4V1Z7_9FIRM</name>
<reference evidence="1" key="1">
    <citation type="journal article" date="2014" name="Genome Announc.">
        <title>Draft Genome Sequence of Clostridium straminisolvens Strain JCM 21531T, Isolated from a Cellulose-Degrading Bacterial Community.</title>
        <authorList>
            <person name="Yuki M."/>
            <person name="Oshima K."/>
            <person name="Suda W."/>
            <person name="Sakamoto M."/>
            <person name="Kitamura K."/>
            <person name="Iida T."/>
            <person name="Hattori M."/>
            <person name="Ohkuma M."/>
        </authorList>
    </citation>
    <scope>NUCLEOTIDE SEQUENCE [LARGE SCALE GENOMIC DNA]</scope>
    <source>
        <strain evidence="1">JCM 21531</strain>
    </source>
</reference>
<dbReference type="EMBL" id="BAVR01000007">
    <property type="protein sequence ID" value="GAE87475.1"/>
    <property type="molecule type" value="Genomic_DNA"/>
</dbReference>
<keyword evidence="2" id="KW-1185">Reference proteome</keyword>
<accession>W4V1Z7</accession>